<dbReference type="RefSeq" id="WP_000057335.1">
    <property type="nucleotide sequence ID" value="NC_011080.1"/>
</dbReference>
<dbReference type="HOGENOM" id="CLU_198169_0_0_6"/>
<dbReference type="EMBL" id="CP001113">
    <property type="protein sequence ID" value="ACF64458.1"/>
    <property type="molecule type" value="Genomic_DNA"/>
</dbReference>
<sequence length="76" mass="8135">MAQISSEVNVTTPLSNYQEILKKAVDEGKAAAAVLFSSRLDKLATHADTEGLNAAEIIELLREESVTFSKGGAAWQ</sequence>
<reference evidence="1 2" key="1">
    <citation type="journal article" date="2011" name="J. Bacteriol.">
        <title>Comparative genomics of 28 Salmonella enterica isolates: evidence for CRISPR-mediated adaptive sublineage evolution.</title>
        <authorList>
            <person name="Fricke W.F."/>
            <person name="Mammel M.K."/>
            <person name="McDermott P.F."/>
            <person name="Tartera C."/>
            <person name="White D.G."/>
            <person name="Leclerc J.E."/>
            <person name="Ravel J."/>
            <person name="Cebula T.A."/>
        </authorList>
    </citation>
    <scope>NUCLEOTIDE SEQUENCE [LARGE SCALE GENOMIC DNA]</scope>
    <source>
        <strain evidence="1 2">SL254</strain>
    </source>
</reference>
<evidence type="ECO:0000313" key="2">
    <source>
        <dbReference type="Proteomes" id="UP000008824"/>
    </source>
</evidence>
<dbReference type="InterPro" id="IPR020126">
    <property type="entry name" value="DUF2732"/>
</dbReference>
<gene>
    <name evidence="1" type="ordered locus">SNSL254_A2944</name>
</gene>
<dbReference type="KEGG" id="see:SNSL254_A2944"/>
<organism evidence="1 2">
    <name type="scientific">Salmonella newport (strain SL254)</name>
    <dbReference type="NCBI Taxonomy" id="423368"/>
    <lineage>
        <taxon>Bacteria</taxon>
        <taxon>Pseudomonadati</taxon>
        <taxon>Pseudomonadota</taxon>
        <taxon>Gammaproteobacteria</taxon>
        <taxon>Enterobacterales</taxon>
        <taxon>Enterobacteriaceae</taxon>
        <taxon>Salmonella</taxon>
    </lineage>
</organism>
<dbReference type="AlphaFoldDB" id="A0A0H3BTB6"/>
<dbReference type="Proteomes" id="UP000008824">
    <property type="component" value="Chromosome"/>
</dbReference>
<accession>A0A0H3BTB6</accession>
<evidence type="ECO:0000313" key="1">
    <source>
        <dbReference type="EMBL" id="ACF64458.1"/>
    </source>
</evidence>
<proteinExistence type="predicted"/>
<name>A0A0H3BTB6_SALNS</name>
<dbReference type="Pfam" id="PF10809">
    <property type="entry name" value="DUF2732"/>
    <property type="match status" value="1"/>
</dbReference>
<protein>
    <submittedName>
        <fullName evidence="1">Conserved domain protein</fullName>
    </submittedName>
</protein>